<protein>
    <submittedName>
        <fullName evidence="1">Uncharacterized protein</fullName>
    </submittedName>
</protein>
<comment type="caution">
    <text evidence="1">The sequence shown here is derived from an EMBL/GenBank/DDBJ whole genome shotgun (WGS) entry which is preliminary data.</text>
</comment>
<evidence type="ECO:0000313" key="1">
    <source>
        <dbReference type="EMBL" id="MDH5161718.1"/>
    </source>
</evidence>
<dbReference type="EMBL" id="JAROYP010000006">
    <property type="protein sequence ID" value="MDH5161718.1"/>
    <property type="molecule type" value="Genomic_DNA"/>
</dbReference>
<reference evidence="1" key="1">
    <citation type="submission" date="2023-03" db="EMBL/GenBank/DDBJ databases">
        <title>Bacterial isolates from washroom surfaces on a university campus.</title>
        <authorList>
            <person name="Holman D.B."/>
            <person name="Gzyl K.E."/>
            <person name="Taheri A.E."/>
        </authorList>
    </citation>
    <scope>NUCLEOTIDE SEQUENCE</scope>
    <source>
        <strain evidence="1">RD03</strain>
    </source>
</reference>
<evidence type="ECO:0000313" key="2">
    <source>
        <dbReference type="Proteomes" id="UP001159179"/>
    </source>
</evidence>
<organism evidence="1 2">
    <name type="scientific">Heyndrickxia oleronia</name>
    <dbReference type="NCBI Taxonomy" id="38875"/>
    <lineage>
        <taxon>Bacteria</taxon>
        <taxon>Bacillati</taxon>
        <taxon>Bacillota</taxon>
        <taxon>Bacilli</taxon>
        <taxon>Bacillales</taxon>
        <taxon>Bacillaceae</taxon>
        <taxon>Heyndrickxia</taxon>
    </lineage>
</organism>
<name>A0AAW6SU03_9BACI</name>
<dbReference type="RefSeq" id="WP_280616841.1">
    <property type="nucleotide sequence ID" value="NZ_JAROYP010000006.1"/>
</dbReference>
<proteinExistence type="predicted"/>
<sequence>MICKTWDDIRAFFKGLNMKPHDRLTKLFVNQFEQFCLVYELGINERNREFWFIQFHAYYDIARKIDNLLLDGSIGYKVYVQETRDNGISYIKVKTVNRSVLLNYM</sequence>
<accession>A0AAW6SU03</accession>
<gene>
    <name evidence="1" type="ORF">P5X88_12270</name>
</gene>
<dbReference type="AlphaFoldDB" id="A0AAW6SU03"/>
<dbReference type="Proteomes" id="UP001159179">
    <property type="component" value="Unassembled WGS sequence"/>
</dbReference>